<evidence type="ECO:0000313" key="9">
    <source>
        <dbReference type="EMBL" id="MFD1427733.1"/>
    </source>
</evidence>
<dbReference type="Gene3D" id="3.20.20.70">
    <property type="entry name" value="Aldolase class I"/>
    <property type="match status" value="1"/>
</dbReference>
<dbReference type="SUPFAM" id="SSF51366">
    <property type="entry name" value="Ribulose-phoshate binding barrel"/>
    <property type="match status" value="1"/>
</dbReference>
<dbReference type="PANTHER" id="PTHR35039">
    <property type="entry name" value="3-KETO-L-GULONATE-6-PHOSPHATE DECARBOXYLASE SGBH-RELATED"/>
    <property type="match status" value="1"/>
</dbReference>
<evidence type="ECO:0000256" key="3">
    <source>
        <dbReference type="ARBA" id="ARBA00006350"/>
    </source>
</evidence>
<keyword evidence="6 9" id="KW-0456">Lyase</keyword>
<evidence type="ECO:0000256" key="7">
    <source>
        <dbReference type="ARBA" id="ARBA00023277"/>
    </source>
</evidence>
<dbReference type="InterPro" id="IPR017553">
    <property type="entry name" value="3-hexulose-6-phosphate_synth"/>
</dbReference>
<dbReference type="PANTHER" id="PTHR35039:SF3">
    <property type="entry name" value="3-KETO-L-GULONATE-6-PHOSPHATE DECARBOXYLASE SGBH-RELATED"/>
    <property type="match status" value="1"/>
</dbReference>
<organism evidence="9 10">
    <name type="scientific">Kroppenstedtia sanguinis</name>
    <dbReference type="NCBI Taxonomy" id="1380684"/>
    <lineage>
        <taxon>Bacteria</taxon>
        <taxon>Bacillati</taxon>
        <taxon>Bacillota</taxon>
        <taxon>Bacilli</taxon>
        <taxon>Bacillales</taxon>
        <taxon>Thermoactinomycetaceae</taxon>
        <taxon>Kroppenstedtia</taxon>
    </lineage>
</organism>
<evidence type="ECO:0000259" key="8">
    <source>
        <dbReference type="SMART" id="SM00934"/>
    </source>
</evidence>
<comment type="catalytic activity">
    <reaction evidence="1">
        <text>D-ribulose 5-phosphate + formaldehyde = D-arabino-hex-3-ulose 6-phosphate</text>
        <dbReference type="Rhea" id="RHEA:25201"/>
        <dbReference type="ChEBI" id="CHEBI:16842"/>
        <dbReference type="ChEBI" id="CHEBI:58121"/>
        <dbReference type="ChEBI" id="CHEBI:58542"/>
        <dbReference type="EC" id="4.1.2.43"/>
    </reaction>
</comment>
<dbReference type="RefSeq" id="WP_380165965.1">
    <property type="nucleotide sequence ID" value="NZ_JBHTNU010000012.1"/>
</dbReference>
<comment type="similarity">
    <text evidence="3">Belongs to the HPS/KGPDC family. HPS subfamily.</text>
</comment>
<dbReference type="InterPro" id="IPR041710">
    <property type="entry name" value="HPS/KGPDC"/>
</dbReference>
<evidence type="ECO:0000313" key="10">
    <source>
        <dbReference type="Proteomes" id="UP001597282"/>
    </source>
</evidence>
<dbReference type="NCBIfam" id="TIGR03128">
    <property type="entry name" value="RuMP_HxlA"/>
    <property type="match status" value="1"/>
</dbReference>
<feature type="domain" description="Orotidine 5'-phosphate decarboxylase" evidence="8">
    <location>
        <begin position="2"/>
        <end position="202"/>
    </location>
</feature>
<evidence type="ECO:0000256" key="4">
    <source>
        <dbReference type="ARBA" id="ARBA00012890"/>
    </source>
</evidence>
<dbReference type="EC" id="4.1.2.43" evidence="4"/>
<comment type="pathway">
    <text evidence="2">One-carbon metabolism; formaldehyde assimilation via RuMP pathway; D-fructose 6-phosphate from D-ribulose 5-phosphate and formaldehyde: step 1/2.</text>
</comment>
<keyword evidence="5" id="KW-0554">One-carbon metabolism</keyword>
<accession>A0ABW4CCS8</accession>
<dbReference type="Pfam" id="PF00215">
    <property type="entry name" value="OMPdecase"/>
    <property type="match status" value="1"/>
</dbReference>
<dbReference type="InterPro" id="IPR011060">
    <property type="entry name" value="RibuloseP-bd_barrel"/>
</dbReference>
<evidence type="ECO:0000256" key="2">
    <source>
        <dbReference type="ARBA" id="ARBA00005014"/>
    </source>
</evidence>
<gene>
    <name evidence="9" type="primary">hxlA</name>
    <name evidence="9" type="ORF">ACFQ4Y_12545</name>
</gene>
<dbReference type="EMBL" id="JBHTNU010000012">
    <property type="protein sequence ID" value="MFD1427733.1"/>
    <property type="molecule type" value="Genomic_DNA"/>
</dbReference>
<dbReference type="CDD" id="cd04726">
    <property type="entry name" value="KGPDC_HPS"/>
    <property type="match status" value="1"/>
</dbReference>
<evidence type="ECO:0000256" key="1">
    <source>
        <dbReference type="ARBA" id="ARBA00000718"/>
    </source>
</evidence>
<name>A0ABW4CCS8_9BACL</name>
<protein>
    <recommendedName>
        <fullName evidence="4">3-hexulose-6-phosphate synthase</fullName>
        <ecNumber evidence="4">4.1.2.43</ecNumber>
    </recommendedName>
</protein>
<dbReference type="SMART" id="SM00934">
    <property type="entry name" value="OMPdecase"/>
    <property type="match status" value="1"/>
</dbReference>
<dbReference type="Proteomes" id="UP001597282">
    <property type="component" value="Unassembled WGS sequence"/>
</dbReference>
<reference evidence="10" key="1">
    <citation type="journal article" date="2019" name="Int. J. Syst. Evol. Microbiol.">
        <title>The Global Catalogue of Microorganisms (GCM) 10K type strain sequencing project: providing services to taxonomists for standard genome sequencing and annotation.</title>
        <authorList>
            <consortium name="The Broad Institute Genomics Platform"/>
            <consortium name="The Broad Institute Genome Sequencing Center for Infectious Disease"/>
            <person name="Wu L."/>
            <person name="Ma J."/>
        </authorList>
    </citation>
    <scope>NUCLEOTIDE SEQUENCE [LARGE SCALE GENOMIC DNA]</scope>
    <source>
        <strain evidence="10">S1</strain>
    </source>
</reference>
<proteinExistence type="inferred from homology"/>
<keyword evidence="7" id="KW-0119">Carbohydrate metabolism</keyword>
<dbReference type="GO" id="GO:0043801">
    <property type="term" value="F:hexulose-6-phosphate synthase activity"/>
    <property type="evidence" value="ECO:0007669"/>
    <property type="project" value="UniProtKB-EC"/>
</dbReference>
<comment type="caution">
    <text evidence="9">The sequence shown here is derived from an EMBL/GenBank/DDBJ whole genome shotgun (WGS) entry which is preliminary data.</text>
</comment>
<dbReference type="InterPro" id="IPR013785">
    <property type="entry name" value="Aldolase_TIM"/>
</dbReference>
<keyword evidence="10" id="KW-1185">Reference proteome</keyword>
<evidence type="ECO:0000256" key="6">
    <source>
        <dbReference type="ARBA" id="ARBA00023239"/>
    </source>
</evidence>
<sequence length="207" mass="22232">MKLQLALDRLSKEDCVRLISETRESVDWIEIGTGTIKEHGIAFVEATKREWPEKTIVADMKICDAGRHEAELAFRAGADVVTVMGFANLMTIWEVISVARECGKDVMVDLLEITDPDRVAEIAETGADLFCLHVGKDRQGTEEASLNEQYPLVSGLKDARIAVAGGIGPESVPALIEMGVDVAIVGSAITKSDDPGKAAAELAALLQ</sequence>
<evidence type="ECO:0000256" key="5">
    <source>
        <dbReference type="ARBA" id="ARBA00022563"/>
    </source>
</evidence>
<dbReference type="InterPro" id="IPR001754">
    <property type="entry name" value="OMPdeCOase_dom"/>
</dbReference>